<organism evidence="1 2">
    <name type="scientific">Prauserella oleivorans</name>
    <dbReference type="NCBI Taxonomy" id="1478153"/>
    <lineage>
        <taxon>Bacteria</taxon>
        <taxon>Bacillati</taxon>
        <taxon>Actinomycetota</taxon>
        <taxon>Actinomycetes</taxon>
        <taxon>Pseudonocardiales</taxon>
        <taxon>Pseudonocardiaceae</taxon>
        <taxon>Prauserella</taxon>
    </lineage>
</organism>
<name>A0ABW5W5Z8_9PSEU</name>
<evidence type="ECO:0000313" key="2">
    <source>
        <dbReference type="Proteomes" id="UP001597478"/>
    </source>
</evidence>
<accession>A0ABW5W5Z8</accession>
<reference evidence="2" key="1">
    <citation type="journal article" date="2019" name="Int. J. Syst. Evol. Microbiol.">
        <title>The Global Catalogue of Microorganisms (GCM) 10K type strain sequencing project: providing services to taxonomists for standard genome sequencing and annotation.</title>
        <authorList>
            <consortium name="The Broad Institute Genomics Platform"/>
            <consortium name="The Broad Institute Genome Sequencing Center for Infectious Disease"/>
            <person name="Wu L."/>
            <person name="Ma J."/>
        </authorList>
    </citation>
    <scope>NUCLEOTIDE SEQUENCE [LARGE SCALE GENOMIC DNA]</scope>
    <source>
        <strain evidence="2">IBRC-M 10906</strain>
    </source>
</reference>
<dbReference type="EMBL" id="JBHUOF010000007">
    <property type="protein sequence ID" value="MFD2799323.1"/>
    <property type="molecule type" value="Genomic_DNA"/>
</dbReference>
<comment type="caution">
    <text evidence="1">The sequence shown here is derived from an EMBL/GenBank/DDBJ whole genome shotgun (WGS) entry which is preliminary data.</text>
</comment>
<evidence type="ECO:0000313" key="1">
    <source>
        <dbReference type="EMBL" id="MFD2799323.1"/>
    </source>
</evidence>
<protein>
    <submittedName>
        <fullName evidence="1">PE-PGRS family protein</fullName>
    </submittedName>
</protein>
<dbReference type="InterPro" id="IPR038332">
    <property type="entry name" value="PPE_sf"/>
</dbReference>
<dbReference type="Gene3D" id="1.20.1260.20">
    <property type="entry name" value="PPE superfamily"/>
    <property type="match status" value="1"/>
</dbReference>
<dbReference type="Proteomes" id="UP001597478">
    <property type="component" value="Unassembled WGS sequence"/>
</dbReference>
<proteinExistence type="predicted"/>
<gene>
    <name evidence="1" type="ORF">ACFS2C_07965</name>
</gene>
<keyword evidence="2" id="KW-1185">Reference proteome</keyword>
<dbReference type="RefSeq" id="WP_377385851.1">
    <property type="nucleotide sequence ID" value="NZ_JBHSAN010000006.1"/>
</dbReference>
<sequence>MSEHAVPATERRYEWYSHEAMKADVESGNEPSAAGEISREWTDLAERLHEAGEVLTGVSGASEDAWSGPGGEAVRAALARAAAWSRSAAGVSATLADAVASQAEVAAKARAEMPEPVSYDPAAMIRDAAGSGDIAVLVGLSDVLSARREEAEAARQKAIDVMYARDAALRAAVPAVSFTPPPALTEEGRPALE</sequence>
<dbReference type="SUPFAM" id="SSF140459">
    <property type="entry name" value="PE/PPE dimer-like"/>
    <property type="match status" value="1"/>
</dbReference>